<dbReference type="GO" id="GO:0004029">
    <property type="term" value="F:aldehyde dehydrogenase (NAD+) activity"/>
    <property type="evidence" value="ECO:0007669"/>
    <property type="project" value="TreeGrafter"/>
</dbReference>
<dbReference type="Gene3D" id="3.40.50.720">
    <property type="entry name" value="NAD(P)-binding Rossmann-like Domain"/>
    <property type="match status" value="1"/>
</dbReference>
<dbReference type="RefSeq" id="WP_064304937.1">
    <property type="nucleotide sequence ID" value="NZ_LUCV01000058.1"/>
</dbReference>
<protein>
    <recommendedName>
        <fullName evidence="1">NAD-dependent epimerase/dehydratase domain-containing protein</fullName>
    </recommendedName>
</protein>
<dbReference type="Pfam" id="PF01370">
    <property type="entry name" value="Epimerase"/>
    <property type="match status" value="1"/>
</dbReference>
<comment type="caution">
    <text evidence="2">The sequence shown here is derived from an EMBL/GenBank/DDBJ whole genome shotgun (WGS) entry which is preliminary data.</text>
</comment>
<gene>
    <name evidence="2" type="ORF">AYO28_04430</name>
</gene>
<dbReference type="InterPro" id="IPR001509">
    <property type="entry name" value="Epimerase_deHydtase"/>
</dbReference>
<dbReference type="PANTHER" id="PTHR48079:SF6">
    <property type="entry name" value="NAD(P)-BINDING DOMAIN-CONTAINING PROTEIN-RELATED"/>
    <property type="match status" value="1"/>
</dbReference>
<dbReference type="Proteomes" id="UP000077752">
    <property type="component" value="Unassembled WGS sequence"/>
</dbReference>
<dbReference type="PANTHER" id="PTHR48079">
    <property type="entry name" value="PROTEIN YEEZ"/>
    <property type="match status" value="1"/>
</dbReference>
<evidence type="ECO:0000313" key="2">
    <source>
        <dbReference type="EMBL" id="OAI83813.1"/>
    </source>
</evidence>
<dbReference type="InterPro" id="IPR051783">
    <property type="entry name" value="NAD(P)-dependent_oxidoreduct"/>
</dbReference>
<reference evidence="2 3" key="1">
    <citation type="submission" date="2016-03" db="EMBL/GenBank/DDBJ databases">
        <title>Draft Genome Assembly of Pseudomonas putida strain CBF10-2.</title>
        <authorList>
            <person name="Iyer R.S."/>
            <person name="Damania A."/>
        </authorList>
    </citation>
    <scope>NUCLEOTIDE SEQUENCE [LARGE SCALE GENOMIC DNA]</scope>
    <source>
        <strain evidence="2 3">CBF10-2</strain>
    </source>
</reference>
<name>A0A177S867_PSEPU</name>
<feature type="domain" description="NAD-dependent epimerase/dehydratase" evidence="1">
    <location>
        <begin position="3"/>
        <end position="222"/>
    </location>
</feature>
<accession>A0A177S867</accession>
<sequence length="318" mass="33827">MHILVTGANGFVGSAVLSRLQQDTQYVVSGTVRRPVTGQTSARLYAVGDIGSSTDWSEALNGVDVVVHLAARAHVLKDSVTDPLAEFRRVNVDGAVALASQAISSGVKRFVFISSIGVNGNLTHEAPFSESSLPAPHADYATSKLEAENALKSLVEGTGMELVIIRPPLVYAENAPGNFRRLLKLVSLGIPLPFGRVRNLRSMVALENLVDFIVTCASHPGAANQTFLISDAEDLSIGETIRLLGKGMDKKSIMLPVPVELLGFTMGLVGKKSMYTQLCGSLQIDTSKAGKLLGWSAPVTAQQALIDVGRRFKSSSSR</sequence>
<dbReference type="SUPFAM" id="SSF51735">
    <property type="entry name" value="NAD(P)-binding Rossmann-fold domains"/>
    <property type="match status" value="1"/>
</dbReference>
<organism evidence="2 3">
    <name type="scientific">Pseudomonas putida</name>
    <name type="common">Arthrobacter siderocapsulatus</name>
    <dbReference type="NCBI Taxonomy" id="303"/>
    <lineage>
        <taxon>Bacteria</taxon>
        <taxon>Pseudomonadati</taxon>
        <taxon>Pseudomonadota</taxon>
        <taxon>Gammaproteobacteria</taxon>
        <taxon>Pseudomonadales</taxon>
        <taxon>Pseudomonadaceae</taxon>
        <taxon>Pseudomonas</taxon>
    </lineage>
</organism>
<evidence type="ECO:0000313" key="3">
    <source>
        <dbReference type="Proteomes" id="UP000077752"/>
    </source>
</evidence>
<dbReference type="EMBL" id="LUCV01000058">
    <property type="protein sequence ID" value="OAI83813.1"/>
    <property type="molecule type" value="Genomic_DNA"/>
</dbReference>
<proteinExistence type="predicted"/>
<dbReference type="InterPro" id="IPR036291">
    <property type="entry name" value="NAD(P)-bd_dom_sf"/>
</dbReference>
<dbReference type="GO" id="GO:0005737">
    <property type="term" value="C:cytoplasm"/>
    <property type="evidence" value="ECO:0007669"/>
    <property type="project" value="TreeGrafter"/>
</dbReference>
<dbReference type="AlphaFoldDB" id="A0A177S867"/>
<evidence type="ECO:0000259" key="1">
    <source>
        <dbReference type="Pfam" id="PF01370"/>
    </source>
</evidence>